<reference evidence="7" key="3">
    <citation type="submission" date="2020-12" db="UniProtKB">
        <authorList>
            <consortium name="WormBaseParasite"/>
        </authorList>
    </citation>
    <scope>IDENTIFICATION</scope>
</reference>
<dbReference type="NCBIfam" id="TIGR02231">
    <property type="entry name" value="mucoidy inhibitor MuiA family protein"/>
    <property type="match status" value="1"/>
</dbReference>
<dbReference type="EMBL" id="LN609398">
    <property type="protein sequence ID" value="CEF60371.1"/>
    <property type="molecule type" value="Genomic_DNA"/>
</dbReference>
<evidence type="ECO:0000313" key="5">
    <source>
        <dbReference type="EMBL" id="CEF60371.1"/>
    </source>
</evidence>
<feature type="coiled-coil region" evidence="1">
    <location>
        <begin position="207"/>
        <end position="234"/>
    </location>
</feature>
<reference evidence="6" key="1">
    <citation type="submission" date="2014-09" db="EMBL/GenBank/DDBJ databases">
        <authorList>
            <person name="Martin A.A."/>
        </authorList>
    </citation>
    <scope>NUCLEOTIDE SEQUENCE</scope>
    <source>
        <strain evidence="6">ED321</strain>
    </source>
</reference>
<feature type="region of interest" description="Disordered" evidence="2">
    <location>
        <begin position="337"/>
        <end position="359"/>
    </location>
</feature>
<sequence length="631" mass="71834">MTMKGDITHKNRIDVECKDLPVKTVVIFKDKAEVKKAIDVDCITGSNVIYIKNVSPVLDRNSIRVEVIGEGLIQDVEYEEETKNIDDYNNTEILEKEKEKEKLEYIIKTLEGDIESLGNGIEVLQSVANNAKNQNNSKKKIKTISQNNFNCDGSKKIDKISDLENINSLQPTTPNEFGDFPKGENLKEFMSFLESYCQKYSEMKVKMNTKRVELIKYRNELEDINDKINRLRCENEYDPFNRSIIITIKSNDIANLRFYLIYQVYGISWKPYYDIRASILETSANLDNLVNVDFFGIIEQQVDEDWIDAKIYLSTANPSISGSAPPLSRTTVSAVRASSGEGRHNTTRHTKGYSPPNSDDTGFESFDYNEISDAFCMYHRPKEITVCDGSVNRLTWPGIPPVYYSVEDPVTIYKNSDKNKVKISSFTMEAIYKHEIHPSNSTSAFLVASITNNSQNIILPGNASVYFNGNYVGVTDVGHLYENKSIKCNLGLDPSIKVEHRSPIKKLETVGIITKNNLYTHEQTLVVRNAKPSQTVNIVIRENIPKSHDERVKISLLSPDIKNSKECIRITEDAILEWNTILAPGEHREMNIKWSAEFPNNEKIVYKLNNKNSPSGSYYVLNCNLKTPTKW</sequence>
<dbReference type="Pfam" id="PF13600">
    <property type="entry name" value="DUF4140"/>
    <property type="match status" value="1"/>
</dbReference>
<organism evidence="5">
    <name type="scientific">Strongyloides ratti</name>
    <name type="common">Parasitic roundworm</name>
    <dbReference type="NCBI Taxonomy" id="34506"/>
    <lineage>
        <taxon>Eukaryota</taxon>
        <taxon>Metazoa</taxon>
        <taxon>Ecdysozoa</taxon>
        <taxon>Nematoda</taxon>
        <taxon>Chromadorea</taxon>
        <taxon>Rhabditida</taxon>
        <taxon>Tylenchina</taxon>
        <taxon>Panagrolaimomorpha</taxon>
        <taxon>Strongyloidoidea</taxon>
        <taxon>Strongyloididae</taxon>
        <taxon>Strongyloides</taxon>
    </lineage>
</organism>
<dbReference type="WBParaSite" id="SRAE_X000210900.1">
    <property type="protein sequence ID" value="SRAE_X000210900.1"/>
    <property type="gene ID" value="WBGene00267687"/>
</dbReference>
<dbReference type="AlphaFoldDB" id="A0A090KSI8"/>
<name>A0A090KSI8_STRRB</name>
<dbReference type="OrthoDB" id="10068793at2759"/>
<keyword evidence="1" id="KW-0175">Coiled coil</keyword>
<dbReference type="Proteomes" id="UP000035682">
    <property type="component" value="Unplaced"/>
</dbReference>
<evidence type="ECO:0008006" key="9">
    <source>
        <dbReference type="Google" id="ProtNLM"/>
    </source>
</evidence>
<dbReference type="CTD" id="36385181"/>
<dbReference type="WormBase" id="SRAE_X000210900">
    <property type="protein sequence ID" value="SRP01493"/>
    <property type="gene ID" value="WBGene00267687"/>
</dbReference>
<accession>A0A090KSI8</accession>
<feature type="domain" description="DUF4140" evidence="4">
    <location>
        <begin position="25"/>
        <end position="123"/>
    </location>
</feature>
<dbReference type="InterPro" id="IPR037291">
    <property type="entry name" value="DUF4139"/>
</dbReference>
<proteinExistence type="predicted"/>
<dbReference type="InterPro" id="IPR025554">
    <property type="entry name" value="DUF4140"/>
</dbReference>
<gene>
    <name evidence="5 7 8" type="ORF">SRAE_X000210900</name>
</gene>
<dbReference type="InterPro" id="IPR011935">
    <property type="entry name" value="CHP02231"/>
</dbReference>
<evidence type="ECO:0000256" key="1">
    <source>
        <dbReference type="SAM" id="Coils"/>
    </source>
</evidence>
<evidence type="ECO:0000313" key="6">
    <source>
        <dbReference type="Proteomes" id="UP000035682"/>
    </source>
</evidence>
<dbReference type="OMA" id="IANQHTH"/>
<evidence type="ECO:0000313" key="8">
    <source>
        <dbReference type="WormBase" id="SRAE_X000210900"/>
    </source>
</evidence>
<protein>
    <recommendedName>
        <fullName evidence="9">Protein F37C4.5</fullName>
    </recommendedName>
</protein>
<reference evidence="5" key="2">
    <citation type="submission" date="2014-09" db="EMBL/GenBank/DDBJ databases">
        <authorList>
            <person name="Aslett A.Martin."/>
        </authorList>
    </citation>
    <scope>NUCLEOTIDE SEQUENCE</scope>
    <source>
        <strain evidence="5">ED321 Heterogonic</strain>
    </source>
</reference>
<keyword evidence="6" id="KW-1185">Reference proteome</keyword>
<feature type="domain" description="DUF4139" evidence="3">
    <location>
        <begin position="260"/>
        <end position="600"/>
    </location>
</feature>
<evidence type="ECO:0000259" key="3">
    <source>
        <dbReference type="Pfam" id="PF13598"/>
    </source>
</evidence>
<evidence type="ECO:0000313" key="7">
    <source>
        <dbReference type="WBParaSite" id="SRAE_X000210900.1"/>
    </source>
</evidence>
<evidence type="ECO:0000256" key="2">
    <source>
        <dbReference type="SAM" id="MobiDB-lite"/>
    </source>
</evidence>
<dbReference type="PANTHER" id="PTHR31005">
    <property type="entry name" value="DUF4139 DOMAIN-CONTAINING PROTEIN"/>
    <property type="match status" value="1"/>
</dbReference>
<dbReference type="Pfam" id="PF13598">
    <property type="entry name" value="DUF4139"/>
    <property type="match status" value="1"/>
</dbReference>
<dbReference type="RefSeq" id="XP_024499580.1">
    <property type="nucleotide sequence ID" value="XM_024644063.1"/>
</dbReference>
<dbReference type="PANTHER" id="PTHR31005:SF10">
    <property type="entry name" value="DUF4140 DOMAIN-CONTAINING PROTEIN"/>
    <property type="match status" value="1"/>
</dbReference>
<dbReference type="GeneID" id="36385181"/>
<evidence type="ECO:0000259" key="4">
    <source>
        <dbReference type="Pfam" id="PF13600"/>
    </source>
</evidence>